<evidence type="ECO:0000313" key="2">
    <source>
        <dbReference type="Proteomes" id="UP000792220"/>
    </source>
</evidence>
<dbReference type="Proteomes" id="UP000792220">
    <property type="component" value="Genome"/>
</dbReference>
<dbReference type="RefSeq" id="YP_008004335.1">
    <property type="nucleotide sequence ID" value="NC_021248.1"/>
</dbReference>
<accession>A0A916KPT1</accession>
<dbReference type="EMBL" id="HF679132">
    <property type="protein sequence ID" value="CCU55833.1"/>
    <property type="molecule type" value="Genomic_DNA"/>
</dbReference>
<protein>
    <submittedName>
        <fullName evidence="1">RNA polymerase RPO18</fullName>
    </submittedName>
</protein>
<gene>
    <name evidence="1" type="ORF">CHBEV_265</name>
</gene>
<organism evidence="1 2">
    <name type="scientific">Choristoneura biennis entomopoxvirus</name>
    <name type="common">CbEPV</name>
    <dbReference type="NCBI Taxonomy" id="10288"/>
    <lineage>
        <taxon>Viruses</taxon>
        <taxon>Varidnaviria</taxon>
        <taxon>Bamfordvirae</taxon>
        <taxon>Nucleocytoviricota</taxon>
        <taxon>Pokkesviricetes</taxon>
        <taxon>Chitovirales</taxon>
        <taxon>Poxviridae</taxon>
        <taxon>Entomopoxvirinae</taxon>
        <taxon>Betaentomopoxvirus</taxon>
        <taxon>Betaentomopoxvirus cbiennis</taxon>
    </lineage>
</organism>
<evidence type="ECO:0000313" key="1">
    <source>
        <dbReference type="EMBL" id="CCU55833.1"/>
    </source>
</evidence>
<reference evidence="1" key="1">
    <citation type="journal article" date="2013" name="J. Virol.">
        <title>New Insights into the Evolution of Entomopoxvirinae from the Complete Genome Sequences of Four Entomopoxviruses Infecting Adoxophyes honmai, Choristoneura biennis, Choristoneura rosaceana, and Mythimna separata.</title>
        <authorList>
            <person name="Theze J."/>
            <person name="Takatsuka J."/>
            <person name="Li Z."/>
            <person name="Gallais J."/>
            <person name="Doucet D."/>
            <person name="Arif B."/>
            <person name="Nakai M."/>
            <person name="Herniou E.A."/>
        </authorList>
    </citation>
    <scope>NUCLEOTIDE SEQUENCE</scope>
</reference>
<proteinExistence type="predicted"/>
<dbReference type="KEGG" id="vg:15613255"/>
<organismHost>
    <name type="scientific">Choristoneura fumiferana</name>
    <name type="common">Spruce budworm moth</name>
    <name type="synonym">Archips fumiferana</name>
    <dbReference type="NCBI Taxonomy" id="7141"/>
</organismHost>
<dbReference type="OrthoDB" id="15741at10239"/>
<keyword evidence="2" id="KW-1185">Reference proteome</keyword>
<dbReference type="GeneID" id="15613255"/>
<name>A0A916KPT1_CBEPV</name>
<sequence length="179" mass="20722">MENSITKNVGLNKIQVVTELSIQLECKQLNNNIRQEIITNIKNNIINKTNGVNYVLSVDYTSISDNQLPLLKLNNIHVQEFVIKLPVTYLYITKNQIIKAHLTIIEDTNPQVIAYNKYIYCNIILDHNFTINMSEKLLIYKNIEYKNNDECYIKIIDIYSSNGNNKIPCKGIIQDDEIV</sequence>